<sequence>MLNYRTVLLSQTGTCSGILPMALRSTPHQSLALSIVTVRTYPNQKPWITGNICTELKGRAAAFKKLTRIPAMPWDEPSNMQSVNTGLSLNHTTPAPTLVLCGRACLPGDTSLPDELNHYYACFEASNTEACMRVPDDCVITLSIADVSKTFKQVNIHKAAGPDGLPRLSQKP</sequence>
<dbReference type="AlphaFoldDB" id="A0A060WGS2"/>
<gene>
    <name evidence="1" type="ORF">GSONMT00069742001</name>
</gene>
<protein>
    <submittedName>
        <fullName evidence="1">Uncharacterized protein</fullName>
    </submittedName>
</protein>
<reference evidence="1" key="1">
    <citation type="journal article" date="2014" name="Nat. Commun.">
        <title>The rainbow trout genome provides novel insights into evolution after whole-genome duplication in vertebrates.</title>
        <authorList>
            <person name="Berthelot C."/>
            <person name="Brunet F."/>
            <person name="Chalopin D."/>
            <person name="Juanchich A."/>
            <person name="Bernard M."/>
            <person name="Noel B."/>
            <person name="Bento P."/>
            <person name="Da Silva C."/>
            <person name="Labadie K."/>
            <person name="Alberti A."/>
            <person name="Aury J.M."/>
            <person name="Louis A."/>
            <person name="Dehais P."/>
            <person name="Bardou P."/>
            <person name="Montfort J."/>
            <person name="Klopp C."/>
            <person name="Cabau C."/>
            <person name="Gaspin C."/>
            <person name="Thorgaard G.H."/>
            <person name="Boussaha M."/>
            <person name="Quillet E."/>
            <person name="Guyomard R."/>
            <person name="Galiana D."/>
            <person name="Bobe J."/>
            <person name="Volff J.N."/>
            <person name="Genet C."/>
            <person name="Wincker P."/>
            <person name="Jaillon O."/>
            <person name="Roest Crollius H."/>
            <person name="Guiguen Y."/>
        </authorList>
    </citation>
    <scope>NUCLEOTIDE SEQUENCE [LARGE SCALE GENOMIC DNA]</scope>
</reference>
<dbReference type="EMBL" id="FR904448">
    <property type="protein sequence ID" value="CDQ63715.1"/>
    <property type="molecule type" value="Genomic_DNA"/>
</dbReference>
<proteinExistence type="predicted"/>
<accession>A0A060WGS2</accession>
<dbReference type="STRING" id="8022.A0A060WGS2"/>
<dbReference type="PaxDb" id="8022-A0A060WGS2"/>
<organism evidence="1 2">
    <name type="scientific">Oncorhynchus mykiss</name>
    <name type="common">Rainbow trout</name>
    <name type="synonym">Salmo gairdneri</name>
    <dbReference type="NCBI Taxonomy" id="8022"/>
    <lineage>
        <taxon>Eukaryota</taxon>
        <taxon>Metazoa</taxon>
        <taxon>Chordata</taxon>
        <taxon>Craniata</taxon>
        <taxon>Vertebrata</taxon>
        <taxon>Euteleostomi</taxon>
        <taxon>Actinopterygii</taxon>
        <taxon>Neopterygii</taxon>
        <taxon>Teleostei</taxon>
        <taxon>Protacanthopterygii</taxon>
        <taxon>Salmoniformes</taxon>
        <taxon>Salmonidae</taxon>
        <taxon>Salmoninae</taxon>
        <taxon>Oncorhynchus</taxon>
    </lineage>
</organism>
<evidence type="ECO:0000313" key="2">
    <source>
        <dbReference type="Proteomes" id="UP000193380"/>
    </source>
</evidence>
<name>A0A060WGS2_ONCMY</name>
<reference evidence="1" key="2">
    <citation type="submission" date="2014-03" db="EMBL/GenBank/DDBJ databases">
        <authorList>
            <person name="Genoscope - CEA"/>
        </authorList>
    </citation>
    <scope>NUCLEOTIDE SEQUENCE</scope>
</reference>
<evidence type="ECO:0000313" key="1">
    <source>
        <dbReference type="EMBL" id="CDQ63715.1"/>
    </source>
</evidence>
<dbReference type="Proteomes" id="UP000193380">
    <property type="component" value="Unassembled WGS sequence"/>
</dbReference>